<dbReference type="PaxDb" id="4097-A0A1S4BVE2"/>
<gene>
    <name evidence="6" type="primary">LOC107812306</name>
</gene>
<dbReference type="Pfam" id="PF23568">
    <property type="entry name" value="ARM_LIN"/>
    <property type="match status" value="1"/>
</dbReference>
<dbReference type="SMART" id="SM00504">
    <property type="entry name" value="Ubox"/>
    <property type="match status" value="1"/>
</dbReference>
<dbReference type="InterPro" id="IPR003613">
    <property type="entry name" value="Ubox_domain"/>
</dbReference>
<dbReference type="GO" id="GO:0061630">
    <property type="term" value="F:ubiquitin protein ligase activity"/>
    <property type="evidence" value="ECO:0007669"/>
    <property type="project" value="UniProtKB-EC"/>
</dbReference>
<comment type="pathway">
    <text evidence="2">Protein modification; protein ubiquitination.</text>
</comment>
<dbReference type="GO" id="GO:0016567">
    <property type="term" value="P:protein ubiquitination"/>
    <property type="evidence" value="ECO:0007669"/>
    <property type="project" value="UniProtKB-UniPathway"/>
</dbReference>
<dbReference type="InterPro" id="IPR013083">
    <property type="entry name" value="Znf_RING/FYVE/PHD"/>
</dbReference>
<reference evidence="5" key="1">
    <citation type="journal article" date="2014" name="Nat. Commun.">
        <title>The tobacco genome sequence and its comparison with those of tomato and potato.</title>
        <authorList>
            <person name="Sierro N."/>
            <person name="Battey J.N."/>
            <person name="Ouadi S."/>
            <person name="Bakaher N."/>
            <person name="Bovet L."/>
            <person name="Willig A."/>
            <person name="Goepfert S."/>
            <person name="Peitsch M.C."/>
            <person name="Ivanov N.V."/>
        </authorList>
    </citation>
    <scope>NUCLEOTIDE SEQUENCE [LARGE SCALE GENOMIC DNA]</scope>
</reference>
<dbReference type="AlphaFoldDB" id="A0A1S4BVE2"/>
<dbReference type="Pfam" id="PF04564">
    <property type="entry name" value="U-box"/>
    <property type="match status" value="1"/>
</dbReference>
<protein>
    <recommendedName>
        <fullName evidence="3">RING-type E3 ubiquitin transferase</fullName>
        <ecNumber evidence="3">2.3.2.27</ecNumber>
    </recommendedName>
</protein>
<dbReference type="KEGG" id="nta:107812306"/>
<dbReference type="UniPathway" id="UPA00143"/>
<reference evidence="6" key="2">
    <citation type="submission" date="2025-08" db="UniProtKB">
        <authorList>
            <consortium name="RefSeq"/>
        </authorList>
    </citation>
    <scope>IDENTIFICATION</scope>
</reference>
<evidence type="ECO:0000313" key="6">
    <source>
        <dbReference type="RefSeq" id="XP_016492851.1"/>
    </source>
</evidence>
<dbReference type="PANTHER" id="PTHR35549">
    <property type="entry name" value="OS04G0584500 PROTEIN"/>
    <property type="match status" value="1"/>
</dbReference>
<dbReference type="InterPro" id="IPR056512">
    <property type="entry name" value="LIN_N"/>
</dbReference>
<dbReference type="InterPro" id="IPR055566">
    <property type="entry name" value="ARM_LIN"/>
</dbReference>
<proteinExistence type="predicted"/>
<evidence type="ECO:0000256" key="4">
    <source>
        <dbReference type="ARBA" id="ARBA00022679"/>
    </source>
</evidence>
<comment type="catalytic activity">
    <reaction evidence="1">
        <text>S-ubiquitinyl-[E2 ubiquitin-conjugating enzyme]-L-cysteine + [acceptor protein]-L-lysine = [E2 ubiquitin-conjugating enzyme]-L-cysteine + N(6)-ubiquitinyl-[acceptor protein]-L-lysine.</text>
        <dbReference type="EC" id="2.3.2.27"/>
    </reaction>
</comment>
<dbReference type="RefSeq" id="XP_016492851.1">
    <property type="nucleotide sequence ID" value="XM_016637365.1"/>
</dbReference>
<keyword evidence="5" id="KW-1185">Reference proteome</keyword>
<dbReference type="GeneID" id="107812306"/>
<dbReference type="PANTHER" id="PTHR35549:SF1">
    <property type="entry name" value="OS04G0584500 PROTEIN"/>
    <property type="match status" value="1"/>
</dbReference>
<dbReference type="EC" id="2.3.2.27" evidence="3"/>
<dbReference type="InterPro" id="IPR016024">
    <property type="entry name" value="ARM-type_fold"/>
</dbReference>
<dbReference type="STRING" id="4097.A0A1S4BVE2"/>
<evidence type="ECO:0000313" key="5">
    <source>
        <dbReference type="Proteomes" id="UP000790787"/>
    </source>
</evidence>
<accession>A0A1S4BVE2</accession>
<dbReference type="InterPro" id="IPR045210">
    <property type="entry name" value="RING-Ubox_PUB"/>
</dbReference>
<evidence type="ECO:0000256" key="1">
    <source>
        <dbReference type="ARBA" id="ARBA00000900"/>
    </source>
</evidence>
<dbReference type="Proteomes" id="UP000790787">
    <property type="component" value="Chromosome 9"/>
</dbReference>
<dbReference type="SUPFAM" id="SSF57850">
    <property type="entry name" value="RING/U-box"/>
    <property type="match status" value="1"/>
</dbReference>
<name>A0A1S4BVE2_TOBAC</name>
<dbReference type="PROSITE" id="PS51698">
    <property type="entry name" value="U_BOX"/>
    <property type="match status" value="1"/>
</dbReference>
<dbReference type="OrthoDB" id="10064100at2759"/>
<dbReference type="Gene3D" id="3.30.40.10">
    <property type="entry name" value="Zinc/RING finger domain, C3HC4 (zinc finger)"/>
    <property type="match status" value="1"/>
</dbReference>
<keyword evidence="4" id="KW-0808">Transferase</keyword>
<sequence>MAMSLEDLLAKEGFDRKMSKTVPRASSGTKARRGPIYPLQEPHKPVSSSSTRKTERTKSAIPWHDLKDKTPRVNFADRRQKKETKHRMGSRDLSSDVKRISISSFDELLAADASQSNEIVEVGERNGSRYNHICSNQTYRNGSGEGRPSSRSEEEEGKRQSFGKDTKATTKCLNNSGKLLSGHRSFRDDYQKRIEQPETSYSRSTRSSLTNKSYDAIRSLKKAGIEHAAVIPALDEVAVQAVISILSGYIKRFLVDEDFRTSLRHNSFASLNFVGLEEGLNTESKVLATLEQAIETVERAAEDCANEKELKKASLQLSVITGLNSNDLRDGFTSGIPNSKLAACAHLYLGVTYKIQKKDRIAAKHLLQVFCDSPFQARTNLLPDLWDHIFLRHFSNLKAWFDSEANFLGGLHNKSRKLKFLEKMYNENLDNGTYQFALYYKEWLTEGAEIPLLPSIEIPSVSVQYEGSFSNSSHLSSTVGGFSPQPVVSKRLYDEVFRHSHKLENESEEHREESYEVSVRRSSSFAAENLVALKYSAEVIKCIDHDVEPGAIVDSYGASRARDAEGVFGMNSPEEKIFMEIFGNSDLKETTPLKSNMPESFAPANLTEFIFNRIAKTAFEQKETEDSIIHAAPPLLLFSEVALALDCTPTEVLLPAQGVDYEDYVGRSSANIPQEFICPLTGLLFEDPATLETGQTFERASITSWFSKGNRACPVTQRLLECQSVPRANFFLKHVITNWKSEHWRRLLTYFSKEAGNSGKHRWLKNEIVVSVLQQLLIVLHQDERRETLEQLISLGSLQFLIQRFNYGKAREKICVSGILCSCIEVDNKCRNVVARNVDKMCLLNLLQNEELELRRNAFSLLTELICLNRRKDAKFFIKGIHKDNIVKAMQDLLTYLQDCPCEQRSMVALLLLHFDLLVDTEMANIYRDGAVDAITMALESSLSDERSREICCKALLILGGHFSFSGKIMTEDWILKQAGFLEGFDVEYPDEEENNALVDATVMTMEDEEEEAREKWLVNASALLIGSGKKSFVESLSKWLGSGNSELVRICLTTVAWLSSALASLTVSEFELSAFLAIITQLIECLQHGDLVEHKVLASVSLLNFSKVSECRVLLMMIAEDIAAPLETLVEITWTAKELYAIIFCS</sequence>
<dbReference type="Pfam" id="PF23628">
    <property type="entry name" value="ARM_LIN_C"/>
    <property type="match status" value="1"/>
</dbReference>
<evidence type="ECO:0000256" key="3">
    <source>
        <dbReference type="ARBA" id="ARBA00012483"/>
    </source>
</evidence>
<organism evidence="5 6">
    <name type="scientific">Nicotiana tabacum</name>
    <name type="common">Common tobacco</name>
    <dbReference type="NCBI Taxonomy" id="4097"/>
    <lineage>
        <taxon>Eukaryota</taxon>
        <taxon>Viridiplantae</taxon>
        <taxon>Streptophyta</taxon>
        <taxon>Embryophyta</taxon>
        <taxon>Tracheophyta</taxon>
        <taxon>Spermatophyta</taxon>
        <taxon>Magnoliopsida</taxon>
        <taxon>eudicotyledons</taxon>
        <taxon>Gunneridae</taxon>
        <taxon>Pentapetalae</taxon>
        <taxon>asterids</taxon>
        <taxon>lamiids</taxon>
        <taxon>Solanales</taxon>
        <taxon>Solanaceae</taxon>
        <taxon>Nicotianoideae</taxon>
        <taxon>Nicotianeae</taxon>
        <taxon>Nicotiana</taxon>
    </lineage>
</organism>
<dbReference type="SUPFAM" id="SSF48371">
    <property type="entry name" value="ARM repeat"/>
    <property type="match status" value="1"/>
</dbReference>
<evidence type="ECO:0000256" key="2">
    <source>
        <dbReference type="ARBA" id="ARBA00004906"/>
    </source>
</evidence>
<dbReference type="InterPro" id="IPR011989">
    <property type="entry name" value="ARM-like"/>
</dbReference>
<dbReference type="CDD" id="cd16664">
    <property type="entry name" value="RING-Ubox_PUB"/>
    <property type="match status" value="1"/>
</dbReference>
<dbReference type="Gene3D" id="1.25.10.10">
    <property type="entry name" value="Leucine-rich Repeat Variant"/>
    <property type="match status" value="1"/>
</dbReference>